<evidence type="ECO:0000259" key="5">
    <source>
        <dbReference type="Pfam" id="PF04542"/>
    </source>
</evidence>
<evidence type="ECO:0000259" key="6">
    <source>
        <dbReference type="Pfam" id="PF08281"/>
    </source>
</evidence>
<reference evidence="8 9" key="1">
    <citation type="submission" date="2018-09" db="EMBL/GenBank/DDBJ databases">
        <title>Production of Trimethoprim by Streptomyces sp. 3E-1.</title>
        <authorList>
            <person name="Kang H.J."/>
            <person name="Kim S.B."/>
        </authorList>
    </citation>
    <scope>NUCLEOTIDE SEQUENCE [LARGE SCALE GENOMIC DNA]</scope>
    <source>
        <strain evidence="8 9">3E-1</strain>
    </source>
</reference>
<dbReference type="InterPro" id="IPR007627">
    <property type="entry name" value="RNA_pol_sigma70_r2"/>
</dbReference>
<dbReference type="Proteomes" id="UP000265765">
    <property type="component" value="Chromosome"/>
</dbReference>
<dbReference type="Pfam" id="PF20239">
    <property type="entry name" value="DUF6596"/>
    <property type="match status" value="1"/>
</dbReference>
<dbReference type="InterPro" id="IPR014284">
    <property type="entry name" value="RNA_pol_sigma-70_dom"/>
</dbReference>
<dbReference type="SUPFAM" id="SSF56399">
    <property type="entry name" value="ADP-ribosylation"/>
    <property type="match status" value="1"/>
</dbReference>
<name>A0AAI8KZF2_9ACTN</name>
<dbReference type="GO" id="GO:0016987">
    <property type="term" value="F:sigma factor activity"/>
    <property type="evidence" value="ECO:0007669"/>
    <property type="project" value="UniProtKB-KW"/>
</dbReference>
<dbReference type="PANTHER" id="PTHR47756">
    <property type="entry name" value="BLL6612 PROTEIN-RELATED"/>
    <property type="match status" value="1"/>
</dbReference>
<dbReference type="AlphaFoldDB" id="A0AAI8KZF2"/>
<sequence>MPGTTAIEDLLRLHAPQVLGALVRRYGRFDAAEDAVQEALLAAAGQWPAAGVPDNPRGWLIRVASRRLTDALRAEEARRAREERAAALDLRVTAVADRAPREDDTLSLLFLCCHPDLSASAQIALTLRAVGGLTTAEIARAYLVPEATMAQRVSRAKQKVRGVRFGRPDRWEERLPAVLHTLYLIFNEGHTATSGPALQRRDLAGEAIRLTRTVHRLLPDDCETAGLLALMLLTDARRDARTGPDGDLVPLDEQDRARWDGAAIEEGVALVTRTLARHRAGPYQIRAAIAAVHDEAPSAQETDWREILGLYDVLVRLVPGPVERLNRAVAVAMVHGPQAGLAELDRLPAELGHRLDAVRGHLQERAGAREEARAAYASAAARTLSLPEQRYLQARAARLRSYRDGMSTTKPIVHLTERSLWEEAQAKGTYEISTRGRTLQEEGFIHCSTREQLPRTAAAFFADVPDLVVLVIDPALLDVPLKYEAPEPGAEEFPHIYGPLPVSAVVDVEPWG</sequence>
<evidence type="ECO:0000313" key="8">
    <source>
        <dbReference type="EMBL" id="AYC38652.1"/>
    </source>
</evidence>
<dbReference type="InterPro" id="IPR013325">
    <property type="entry name" value="RNA_pol_sigma_r2"/>
</dbReference>
<dbReference type="Pfam" id="PF08281">
    <property type="entry name" value="Sigma70_r4_2"/>
    <property type="match status" value="1"/>
</dbReference>
<dbReference type="Gene3D" id="1.10.1740.10">
    <property type="match status" value="1"/>
</dbReference>
<dbReference type="InterPro" id="IPR013249">
    <property type="entry name" value="RNA_pol_sigma70_r4_t2"/>
</dbReference>
<dbReference type="NCBIfam" id="TIGR02937">
    <property type="entry name" value="sigma70-ECF"/>
    <property type="match status" value="1"/>
</dbReference>
<dbReference type="InterPro" id="IPR013324">
    <property type="entry name" value="RNA_pol_sigma_r3/r4-like"/>
</dbReference>
<dbReference type="Gene3D" id="1.10.10.10">
    <property type="entry name" value="Winged helix-like DNA-binding domain superfamily/Winged helix DNA-binding domain"/>
    <property type="match status" value="1"/>
</dbReference>
<dbReference type="SUPFAM" id="SSF88946">
    <property type="entry name" value="Sigma2 domain of RNA polymerase sigma factors"/>
    <property type="match status" value="1"/>
</dbReference>
<keyword evidence="4" id="KW-0804">Transcription</keyword>
<organism evidence="8 9">
    <name type="scientific">Streptomyces griseorubiginosus</name>
    <dbReference type="NCBI Taxonomy" id="67304"/>
    <lineage>
        <taxon>Bacteria</taxon>
        <taxon>Bacillati</taxon>
        <taxon>Actinomycetota</taxon>
        <taxon>Actinomycetes</taxon>
        <taxon>Kitasatosporales</taxon>
        <taxon>Streptomycetaceae</taxon>
        <taxon>Streptomyces</taxon>
    </lineage>
</organism>
<feature type="domain" description="RNA polymerase sigma-70 region 2" evidence="5">
    <location>
        <begin position="10"/>
        <end position="76"/>
    </location>
</feature>
<evidence type="ECO:0000256" key="2">
    <source>
        <dbReference type="ARBA" id="ARBA00023015"/>
    </source>
</evidence>
<dbReference type="InterPro" id="IPR009297">
    <property type="entry name" value="DUF952"/>
</dbReference>
<feature type="domain" description="RNA polymerase sigma factor 70 region 4 type 2" evidence="6">
    <location>
        <begin position="109"/>
        <end position="159"/>
    </location>
</feature>
<dbReference type="Pfam" id="PF06108">
    <property type="entry name" value="DUF952"/>
    <property type="match status" value="1"/>
</dbReference>
<dbReference type="Pfam" id="PF04542">
    <property type="entry name" value="Sigma70_r2"/>
    <property type="match status" value="1"/>
</dbReference>
<evidence type="ECO:0000256" key="4">
    <source>
        <dbReference type="ARBA" id="ARBA00023163"/>
    </source>
</evidence>
<feature type="domain" description="DUF6596" evidence="7">
    <location>
        <begin position="174"/>
        <end position="274"/>
    </location>
</feature>
<accession>A0AAI8KZF2</accession>
<comment type="similarity">
    <text evidence="1">Belongs to the sigma-70 factor family. ECF subfamily.</text>
</comment>
<keyword evidence="2" id="KW-0805">Transcription regulation</keyword>
<dbReference type="SUPFAM" id="SSF88659">
    <property type="entry name" value="Sigma3 and sigma4 domains of RNA polymerase sigma factors"/>
    <property type="match status" value="1"/>
</dbReference>
<dbReference type="GO" id="GO:0006352">
    <property type="term" value="P:DNA-templated transcription initiation"/>
    <property type="evidence" value="ECO:0007669"/>
    <property type="project" value="InterPro"/>
</dbReference>
<evidence type="ECO:0000256" key="3">
    <source>
        <dbReference type="ARBA" id="ARBA00023082"/>
    </source>
</evidence>
<keyword evidence="3" id="KW-0731">Sigma factor</keyword>
<gene>
    <name evidence="8" type="primary">sigI_1</name>
    <name evidence="8" type="ORF">DWG14_02882</name>
</gene>
<dbReference type="InterPro" id="IPR046531">
    <property type="entry name" value="DUF6596"/>
</dbReference>
<dbReference type="KEGG" id="sge:DWG14_02882"/>
<evidence type="ECO:0000256" key="1">
    <source>
        <dbReference type="ARBA" id="ARBA00010641"/>
    </source>
</evidence>
<dbReference type="EMBL" id="CP032427">
    <property type="protein sequence ID" value="AYC38652.1"/>
    <property type="molecule type" value="Genomic_DNA"/>
</dbReference>
<dbReference type="PANTHER" id="PTHR47756:SF2">
    <property type="entry name" value="BLL6612 PROTEIN"/>
    <property type="match status" value="1"/>
</dbReference>
<proteinExistence type="inferred from homology"/>
<protein>
    <submittedName>
        <fullName evidence="8">ECF RNA polymerase sigma factor SigI</fullName>
    </submittedName>
</protein>
<dbReference type="Gene3D" id="3.20.170.20">
    <property type="entry name" value="Protein of unknown function DUF952"/>
    <property type="match status" value="1"/>
</dbReference>
<evidence type="ECO:0000259" key="7">
    <source>
        <dbReference type="Pfam" id="PF20239"/>
    </source>
</evidence>
<dbReference type="GO" id="GO:0003677">
    <property type="term" value="F:DNA binding"/>
    <property type="evidence" value="ECO:0007669"/>
    <property type="project" value="InterPro"/>
</dbReference>
<dbReference type="InterPro" id="IPR036388">
    <property type="entry name" value="WH-like_DNA-bd_sf"/>
</dbReference>
<evidence type="ECO:0000313" key="9">
    <source>
        <dbReference type="Proteomes" id="UP000265765"/>
    </source>
</evidence>